<dbReference type="InterPro" id="IPR036206">
    <property type="entry name" value="ThiamineP_synth_sf"/>
</dbReference>
<evidence type="ECO:0000256" key="2">
    <source>
        <dbReference type="ARBA" id="ARBA00022679"/>
    </source>
</evidence>
<evidence type="ECO:0000256" key="8">
    <source>
        <dbReference type="ARBA" id="ARBA00047883"/>
    </source>
</evidence>
<feature type="domain" description="Thiamine phosphate synthase/TenI" evidence="12">
    <location>
        <begin position="8"/>
        <end position="190"/>
    </location>
</feature>
<dbReference type="SUPFAM" id="SSF51391">
    <property type="entry name" value="Thiamin phosphate synthase"/>
    <property type="match status" value="1"/>
</dbReference>
<dbReference type="RefSeq" id="WP_250596704.1">
    <property type="nucleotide sequence ID" value="NZ_JAKRVY010000004.1"/>
</dbReference>
<feature type="binding site" evidence="9">
    <location>
        <begin position="134"/>
        <end position="136"/>
    </location>
    <ligand>
        <name>2-[(2R,5Z)-2-carboxy-4-methylthiazol-5(2H)-ylidene]ethyl phosphate</name>
        <dbReference type="ChEBI" id="CHEBI:62899"/>
    </ligand>
</feature>
<evidence type="ECO:0000256" key="7">
    <source>
        <dbReference type="ARBA" id="ARBA00047851"/>
    </source>
</evidence>
<keyword evidence="5 9" id="KW-0784">Thiamine biosynthesis</keyword>
<feature type="binding site" evidence="9">
    <location>
        <position position="108"/>
    </location>
    <ligand>
        <name>4-amino-2-methyl-5-(diphosphooxymethyl)pyrimidine</name>
        <dbReference type="ChEBI" id="CHEBI:57841"/>
    </ligand>
</feature>
<dbReference type="EMBL" id="JAKRVY010000004">
    <property type="protein sequence ID" value="MCL9813958.1"/>
    <property type="molecule type" value="Genomic_DNA"/>
</dbReference>
<evidence type="ECO:0000256" key="11">
    <source>
        <dbReference type="RuleBase" id="RU004253"/>
    </source>
</evidence>
<accession>A0AAE3K5C0</accession>
<evidence type="ECO:0000313" key="14">
    <source>
        <dbReference type="Proteomes" id="UP001202674"/>
    </source>
</evidence>
<evidence type="ECO:0000256" key="1">
    <source>
        <dbReference type="ARBA" id="ARBA00005165"/>
    </source>
</evidence>
<evidence type="ECO:0000256" key="9">
    <source>
        <dbReference type="HAMAP-Rule" id="MF_00097"/>
    </source>
</evidence>
<sequence>MSVTLDTYLVTQEDLSAGRTTTEIVDAAIAGGIDIVQVREKHRSAADQLAITRELREPTADAGVALVVNDRVDVAVAAEADGVHLGDDDLPVAPARDQLGEDAIIGRSVSTVAAAATAEENGADYLGVGAVYATSSKDVDADEQAIGLDTLTEIAEAVDIPIVGIGGVTPGRAADVVEAGADGVAVISAITAADDPEDATRALAEAVRSGKRRRADDPAVEGSA</sequence>
<feature type="binding site" evidence="9">
    <location>
        <begin position="187"/>
        <end position="188"/>
    </location>
    <ligand>
        <name>2-[(2R,5Z)-2-carboxy-4-methylthiazol-5(2H)-ylidene]ethyl phosphate</name>
        <dbReference type="ChEBI" id="CHEBI:62899"/>
    </ligand>
</feature>
<comment type="catalytic activity">
    <reaction evidence="8 9 10">
        <text>2-[(2R,5Z)-2-carboxy-4-methylthiazol-5(2H)-ylidene]ethyl phosphate + 4-amino-2-methyl-5-(diphosphooxymethyl)pyrimidine + 2 H(+) = thiamine phosphate + CO2 + diphosphate</text>
        <dbReference type="Rhea" id="RHEA:47844"/>
        <dbReference type="ChEBI" id="CHEBI:15378"/>
        <dbReference type="ChEBI" id="CHEBI:16526"/>
        <dbReference type="ChEBI" id="CHEBI:33019"/>
        <dbReference type="ChEBI" id="CHEBI:37575"/>
        <dbReference type="ChEBI" id="CHEBI:57841"/>
        <dbReference type="ChEBI" id="CHEBI:62899"/>
        <dbReference type="EC" id="2.5.1.3"/>
    </reaction>
</comment>
<dbReference type="Gene3D" id="3.20.20.70">
    <property type="entry name" value="Aldolase class I"/>
    <property type="match status" value="1"/>
</dbReference>
<dbReference type="Proteomes" id="UP001202674">
    <property type="component" value="Unassembled WGS sequence"/>
</dbReference>
<gene>
    <name evidence="9 13" type="primary">thiE</name>
    <name evidence="13" type="ORF">AArcSt11_09865</name>
</gene>
<dbReference type="PANTHER" id="PTHR20857:SF15">
    <property type="entry name" value="THIAMINE-PHOSPHATE SYNTHASE"/>
    <property type="match status" value="1"/>
</dbReference>
<dbReference type="InterPro" id="IPR022998">
    <property type="entry name" value="ThiamineP_synth_TenI"/>
</dbReference>
<dbReference type="GO" id="GO:0005737">
    <property type="term" value="C:cytoplasm"/>
    <property type="evidence" value="ECO:0007669"/>
    <property type="project" value="TreeGrafter"/>
</dbReference>
<organism evidence="13 14">
    <name type="scientific">Natranaeroarchaeum aerophilus</name>
    <dbReference type="NCBI Taxonomy" id="2917711"/>
    <lineage>
        <taxon>Archaea</taxon>
        <taxon>Methanobacteriati</taxon>
        <taxon>Methanobacteriota</taxon>
        <taxon>Stenosarchaea group</taxon>
        <taxon>Halobacteria</taxon>
        <taxon>Halobacteriales</taxon>
        <taxon>Natronoarchaeaceae</taxon>
        <taxon>Natranaeroarchaeum</taxon>
    </lineage>
</organism>
<comment type="cofactor">
    <cofactor evidence="9">
        <name>Mg(2+)</name>
        <dbReference type="ChEBI" id="CHEBI:18420"/>
    </cofactor>
    <text evidence="9">Binds 1 Mg(2+) ion per subunit.</text>
</comment>
<keyword evidence="4 9" id="KW-0460">Magnesium</keyword>
<comment type="caution">
    <text evidence="13">The sequence shown here is derived from an EMBL/GenBank/DDBJ whole genome shotgun (WGS) entry which is preliminary data.</text>
</comment>
<feature type="binding site" evidence="9">
    <location>
        <position position="70"/>
    </location>
    <ligand>
        <name>Mg(2+)</name>
        <dbReference type="ChEBI" id="CHEBI:18420"/>
    </ligand>
</feature>
<dbReference type="GO" id="GO:0009229">
    <property type="term" value="P:thiamine diphosphate biosynthetic process"/>
    <property type="evidence" value="ECO:0007669"/>
    <property type="project" value="UniProtKB-UniRule"/>
</dbReference>
<feature type="binding site" evidence="9">
    <location>
        <position position="69"/>
    </location>
    <ligand>
        <name>4-amino-2-methyl-5-(diphosphooxymethyl)pyrimidine</name>
        <dbReference type="ChEBI" id="CHEBI:57841"/>
    </ligand>
</feature>
<comment type="pathway">
    <text evidence="1 9 11">Cofactor biosynthesis; thiamine diphosphate biosynthesis; thiamine phosphate from 4-amino-2-methyl-5-diphosphomethylpyrimidine and 4-methyl-5-(2-phosphoethyl)-thiazole: step 1/1.</text>
</comment>
<evidence type="ECO:0000256" key="5">
    <source>
        <dbReference type="ARBA" id="ARBA00022977"/>
    </source>
</evidence>
<dbReference type="FunFam" id="3.20.20.70:FF:000096">
    <property type="entry name" value="Thiamine-phosphate synthase"/>
    <property type="match status" value="1"/>
</dbReference>
<evidence type="ECO:0000256" key="3">
    <source>
        <dbReference type="ARBA" id="ARBA00022723"/>
    </source>
</evidence>
<dbReference type="PANTHER" id="PTHR20857">
    <property type="entry name" value="THIAMINE-PHOSPHATE PYROPHOSPHORYLASE"/>
    <property type="match status" value="1"/>
</dbReference>
<dbReference type="CDD" id="cd00564">
    <property type="entry name" value="TMP_TenI"/>
    <property type="match status" value="1"/>
</dbReference>
<evidence type="ECO:0000259" key="12">
    <source>
        <dbReference type="Pfam" id="PF02581"/>
    </source>
</evidence>
<name>A0AAE3K5C0_9EURY</name>
<feature type="binding site" evidence="9">
    <location>
        <position position="137"/>
    </location>
    <ligand>
        <name>4-amino-2-methyl-5-(diphosphooxymethyl)pyrimidine</name>
        <dbReference type="ChEBI" id="CHEBI:57841"/>
    </ligand>
</feature>
<feature type="binding site" evidence="9">
    <location>
        <position position="167"/>
    </location>
    <ligand>
        <name>2-[(2R,5Z)-2-carboxy-4-methylthiazol-5(2H)-ylidene]ethyl phosphate</name>
        <dbReference type="ChEBI" id="CHEBI:62899"/>
    </ligand>
</feature>
<dbReference type="InterPro" id="IPR013785">
    <property type="entry name" value="Aldolase_TIM"/>
</dbReference>
<evidence type="ECO:0000256" key="4">
    <source>
        <dbReference type="ARBA" id="ARBA00022842"/>
    </source>
</evidence>
<dbReference type="AlphaFoldDB" id="A0AAE3K5C0"/>
<comment type="function">
    <text evidence="9">Condenses 4-methyl-5-(beta-hydroxyethyl)thiazole monophosphate (THZ-P) and 2-methyl-4-amino-5-hydroxymethyl pyrimidine pyrophosphate (HMP-PP) to form thiamine monophosphate (TMP).</text>
</comment>
<evidence type="ECO:0000256" key="6">
    <source>
        <dbReference type="ARBA" id="ARBA00047334"/>
    </source>
</evidence>
<keyword evidence="3 9" id="KW-0479">Metal-binding</keyword>
<dbReference type="Pfam" id="PF02581">
    <property type="entry name" value="TMP-TENI"/>
    <property type="match status" value="1"/>
</dbReference>
<comment type="similarity">
    <text evidence="9 10">Belongs to the thiamine-phosphate synthase family.</text>
</comment>
<evidence type="ECO:0000313" key="13">
    <source>
        <dbReference type="EMBL" id="MCL9813958.1"/>
    </source>
</evidence>
<reference evidence="13 14" key="1">
    <citation type="journal article" date="2022" name="Syst. Appl. Microbiol.">
        <title>Natronocalculus amylovorans gen. nov., sp. nov., and Natranaeroarchaeum aerophilus sp. nov., dominant culturable amylolytic natronoarchaea from hypersaline soda lakes in southwestern Siberia.</title>
        <authorList>
            <person name="Sorokin D.Y."/>
            <person name="Elcheninov A.G."/>
            <person name="Khizhniak T.V."/>
            <person name="Koenen M."/>
            <person name="Bale N.J."/>
            <person name="Damste J.S.S."/>
            <person name="Kublanov I.V."/>
        </authorList>
    </citation>
    <scope>NUCLEOTIDE SEQUENCE [LARGE SCALE GENOMIC DNA]</scope>
    <source>
        <strain evidence="13 14">AArc-St1-1</strain>
    </source>
</reference>
<evidence type="ECO:0000256" key="10">
    <source>
        <dbReference type="RuleBase" id="RU003826"/>
    </source>
</evidence>
<keyword evidence="14" id="KW-1185">Reference proteome</keyword>
<dbReference type="HAMAP" id="MF_00097">
    <property type="entry name" value="TMP_synthase"/>
    <property type="match status" value="1"/>
</dbReference>
<keyword evidence="2 9" id="KW-0808">Transferase</keyword>
<proteinExistence type="inferred from homology"/>
<comment type="catalytic activity">
    <reaction evidence="7 9 10">
        <text>2-(2-carboxy-4-methylthiazol-5-yl)ethyl phosphate + 4-amino-2-methyl-5-(diphosphooxymethyl)pyrimidine + 2 H(+) = thiamine phosphate + CO2 + diphosphate</text>
        <dbReference type="Rhea" id="RHEA:47848"/>
        <dbReference type="ChEBI" id="CHEBI:15378"/>
        <dbReference type="ChEBI" id="CHEBI:16526"/>
        <dbReference type="ChEBI" id="CHEBI:33019"/>
        <dbReference type="ChEBI" id="CHEBI:37575"/>
        <dbReference type="ChEBI" id="CHEBI:57841"/>
        <dbReference type="ChEBI" id="CHEBI:62890"/>
        <dbReference type="EC" id="2.5.1.3"/>
    </reaction>
</comment>
<comment type="catalytic activity">
    <reaction evidence="6 9 10">
        <text>4-methyl-5-(2-phosphooxyethyl)-thiazole + 4-amino-2-methyl-5-(diphosphooxymethyl)pyrimidine + H(+) = thiamine phosphate + diphosphate</text>
        <dbReference type="Rhea" id="RHEA:22328"/>
        <dbReference type="ChEBI" id="CHEBI:15378"/>
        <dbReference type="ChEBI" id="CHEBI:33019"/>
        <dbReference type="ChEBI" id="CHEBI:37575"/>
        <dbReference type="ChEBI" id="CHEBI:57841"/>
        <dbReference type="ChEBI" id="CHEBI:58296"/>
        <dbReference type="EC" id="2.5.1.3"/>
    </reaction>
</comment>
<dbReference type="EC" id="2.5.1.3" evidence="9"/>
<protein>
    <recommendedName>
        <fullName evidence="9">Thiamine-phosphate synthase</fullName>
        <shortName evidence="9">TP synthase</shortName>
        <shortName evidence="9">TPS</shortName>
        <ecNumber evidence="9">2.5.1.3</ecNumber>
    </recommendedName>
    <alternativeName>
        <fullName evidence="9">Thiamine-phosphate pyrophosphorylase</fullName>
        <shortName evidence="9">TMP pyrophosphorylase</shortName>
        <shortName evidence="9">TMP-PPase</shortName>
    </alternativeName>
</protein>
<dbReference type="GO" id="GO:0009228">
    <property type="term" value="P:thiamine biosynthetic process"/>
    <property type="evidence" value="ECO:0007669"/>
    <property type="project" value="UniProtKB-KW"/>
</dbReference>
<dbReference type="NCBIfam" id="TIGR00693">
    <property type="entry name" value="thiE"/>
    <property type="match status" value="1"/>
</dbReference>
<feature type="binding site" evidence="9">
    <location>
        <begin position="37"/>
        <end position="41"/>
    </location>
    <ligand>
        <name>4-amino-2-methyl-5-(diphosphooxymethyl)pyrimidine</name>
        <dbReference type="ChEBI" id="CHEBI:57841"/>
    </ligand>
</feature>
<dbReference type="GO" id="GO:0000287">
    <property type="term" value="F:magnesium ion binding"/>
    <property type="evidence" value="ECO:0007669"/>
    <property type="project" value="UniProtKB-UniRule"/>
</dbReference>
<dbReference type="GO" id="GO:0004789">
    <property type="term" value="F:thiamine-phosphate diphosphorylase activity"/>
    <property type="evidence" value="ECO:0007669"/>
    <property type="project" value="UniProtKB-UniRule"/>
</dbReference>
<dbReference type="InterPro" id="IPR034291">
    <property type="entry name" value="TMP_synthase"/>
</dbReference>
<feature type="binding site" evidence="9">
    <location>
        <position position="89"/>
    </location>
    <ligand>
        <name>Mg(2+)</name>
        <dbReference type="ChEBI" id="CHEBI:18420"/>
    </ligand>
</feature>